<dbReference type="InterPro" id="IPR006015">
    <property type="entry name" value="Universal_stress_UspA"/>
</dbReference>
<dbReference type="PANTHER" id="PTHR46553">
    <property type="entry name" value="ADENINE NUCLEOTIDE ALPHA HYDROLASES-LIKE SUPERFAMILY PROTEIN"/>
    <property type="match status" value="1"/>
</dbReference>
<dbReference type="PRINTS" id="PR01438">
    <property type="entry name" value="UNVRSLSTRESS"/>
</dbReference>
<dbReference type="Proteomes" id="UP000436989">
    <property type="component" value="Unassembled WGS sequence"/>
</dbReference>
<evidence type="ECO:0000256" key="1">
    <source>
        <dbReference type="ARBA" id="ARBA00008791"/>
    </source>
</evidence>
<dbReference type="InterPro" id="IPR006016">
    <property type="entry name" value="UspA"/>
</dbReference>
<evidence type="ECO:0000313" key="5">
    <source>
        <dbReference type="Proteomes" id="UP000436989"/>
    </source>
</evidence>
<dbReference type="InterPro" id="IPR014729">
    <property type="entry name" value="Rossmann-like_a/b/a_fold"/>
</dbReference>
<feature type="domain" description="UspA" evidence="3">
    <location>
        <begin position="44"/>
        <end position="162"/>
    </location>
</feature>
<dbReference type="EMBL" id="WOGU01000004">
    <property type="protein sequence ID" value="MUN62834.1"/>
    <property type="molecule type" value="Genomic_DNA"/>
</dbReference>
<comment type="similarity">
    <text evidence="1">Belongs to the universal stress protein A family.</text>
</comment>
<evidence type="ECO:0000256" key="2">
    <source>
        <dbReference type="SAM" id="MobiDB-lite"/>
    </source>
</evidence>
<dbReference type="PANTHER" id="PTHR46553:SF3">
    <property type="entry name" value="ADENINE NUCLEOTIDE ALPHA HYDROLASES-LIKE SUPERFAMILY PROTEIN"/>
    <property type="match status" value="1"/>
</dbReference>
<reference evidence="4 5" key="1">
    <citation type="submission" date="2019-12" db="EMBL/GenBank/DDBJ databases">
        <authorList>
            <person name="Shi Y."/>
        </authorList>
    </citation>
    <scope>NUCLEOTIDE SEQUENCE [LARGE SCALE GENOMIC DNA]</scope>
    <source>
        <strain evidence="4 5">JCM 17929</strain>
    </source>
</reference>
<evidence type="ECO:0000313" key="4">
    <source>
        <dbReference type="EMBL" id="MUN62834.1"/>
    </source>
</evidence>
<evidence type="ECO:0000259" key="3">
    <source>
        <dbReference type="Pfam" id="PF00582"/>
    </source>
</evidence>
<dbReference type="SUPFAM" id="SSF52402">
    <property type="entry name" value="Adenine nucleotide alpha hydrolases-like"/>
    <property type="match status" value="1"/>
</dbReference>
<organism evidence="4 5">
    <name type="scientific">Kocuria sediminis</name>
    <dbReference type="NCBI Taxonomy" id="1038857"/>
    <lineage>
        <taxon>Bacteria</taxon>
        <taxon>Bacillati</taxon>
        <taxon>Actinomycetota</taxon>
        <taxon>Actinomycetes</taxon>
        <taxon>Micrococcales</taxon>
        <taxon>Micrococcaceae</taxon>
        <taxon>Kocuria</taxon>
    </lineage>
</organism>
<name>A0A6N8GPU0_9MICC</name>
<feature type="compositionally biased region" description="Pro residues" evidence="2">
    <location>
        <begin position="1"/>
        <end position="13"/>
    </location>
</feature>
<accession>A0A6N8GPU0</accession>
<keyword evidence="5" id="KW-1185">Reference proteome</keyword>
<sequence>MRPAPPGPRPAAPASPGRRRDERHPHRRPRGRGRRRLGGVRGGLREGARWAQVLDAPLDAVMCWDSPYLDESYSDITPEEFRAEHEQRFASTLSEVFGDDRPERLTARLVRGRATDRLLEESEDARMLVVDRRGTGRVLRTVLGSVSSALVSHARCPVLVVHA</sequence>
<dbReference type="Gene3D" id="3.40.50.620">
    <property type="entry name" value="HUPs"/>
    <property type="match status" value="1"/>
</dbReference>
<protein>
    <submittedName>
        <fullName evidence="4">Universal stress protein</fullName>
    </submittedName>
</protein>
<proteinExistence type="inferred from homology"/>
<comment type="caution">
    <text evidence="4">The sequence shown here is derived from an EMBL/GenBank/DDBJ whole genome shotgun (WGS) entry which is preliminary data.</text>
</comment>
<feature type="region of interest" description="Disordered" evidence="2">
    <location>
        <begin position="1"/>
        <end position="40"/>
    </location>
</feature>
<feature type="compositionally biased region" description="Basic residues" evidence="2">
    <location>
        <begin position="25"/>
        <end position="38"/>
    </location>
</feature>
<dbReference type="Pfam" id="PF00582">
    <property type="entry name" value="Usp"/>
    <property type="match status" value="1"/>
</dbReference>
<gene>
    <name evidence="4" type="ORF">GMA12_06720</name>
</gene>
<dbReference type="AlphaFoldDB" id="A0A6N8GPU0"/>